<dbReference type="PANTHER" id="PTHR12961:SF0">
    <property type="entry name" value="CONSERVED OLIGOMERIC GOLGI COMPLEX SUBUNIT 2"/>
    <property type="match status" value="1"/>
</dbReference>
<feature type="region of interest" description="Disordered" evidence="1">
    <location>
        <begin position="356"/>
        <end position="386"/>
    </location>
</feature>
<protein>
    <recommendedName>
        <fullName evidence="2">COG complex component COG2 C-terminal domain-containing protein</fullName>
    </recommendedName>
</protein>
<dbReference type="InterPro" id="IPR009316">
    <property type="entry name" value="COG2"/>
</dbReference>
<dbReference type="PANTHER" id="PTHR12961">
    <property type="entry name" value="CONSERVED OLIGOMERIC GOLGI COMPLEX COMPONENT 2"/>
    <property type="match status" value="1"/>
</dbReference>
<evidence type="ECO:0000313" key="3">
    <source>
        <dbReference type="EMBL" id="KAL3816934.1"/>
    </source>
</evidence>
<evidence type="ECO:0000256" key="1">
    <source>
        <dbReference type="SAM" id="MobiDB-lite"/>
    </source>
</evidence>
<keyword evidence="4" id="KW-1185">Reference proteome</keyword>
<feature type="compositionally biased region" description="Low complexity" evidence="1">
    <location>
        <begin position="367"/>
        <end position="379"/>
    </location>
</feature>
<feature type="compositionally biased region" description="Low complexity" evidence="1">
    <location>
        <begin position="45"/>
        <end position="58"/>
    </location>
</feature>
<comment type="caution">
    <text evidence="3">The sequence shown here is derived from an EMBL/GenBank/DDBJ whole genome shotgun (WGS) entry which is preliminary data.</text>
</comment>
<dbReference type="AlphaFoldDB" id="A0ABD3RXJ9"/>
<evidence type="ECO:0000259" key="2">
    <source>
        <dbReference type="Pfam" id="PF12022"/>
    </source>
</evidence>
<sequence length="1008" mass="109904">MAAASPRPRGYTPSSQGHYHSAVASLVPPPPIPGGGNEPHHRAIPAASASAPTTDVATATTTPQLQNRLAQLRSQSANLSSELTKRLATSRSGQSLLHIGPSLSTLPPDLTSLLEALSPLARDVASFEGANRAELKRVVADGRRVRVLVGRRAHARECAEMYAELVTAEGILGEDAARRMAEEHGLGGGGRKDDDGGRGDANEGKGGGSERYSSDDDEDQDGDHANDDDGLDEAELVHASSLERVAFTALHLLRELQWSTDEISAIAMTPKKKAGNSNGDVDRDHDDDDAADENYDNNGNLLSSLDDDGNANGIVMEKSRFLMKLAPRIRRLESDTSRCLTGRLEGLLAKVRRLTEEKGDEDGVRPAAAQSATAAAATTDGEDDDDYRRCRQRRSEALLVTVGHVLRGLALLGRGRDAESAFARVAVMPVVRSRLNVGRLDMGGSRGECAGLFSLLDDIANTVREIYGGILRLNEGMFAWDADNYIGGEEKDGESGDGASASAMAIDLVTCGVWVPVTTALMADPGIKMAIFSPGIANVLQANYSALDTFLSELASVLLSPLPTTSGGCDGASSMVEAARSGDYSRLYFQPVIDCRSIERAQSRLYAHPATVEYYKRWNLPIYYQLRFAEFTRRLDDTLRRVREEGWHTNVYTGDDGDARAIRDTLGFELPIFMELYDVLVSMWRPTVFLRPLTHRFLRGAVQLVGRTLAFVHEGLEGEIEFGRSIGSSSSGCRSDADGKDKEEGGSEVATLETTIVSIPPYRWNERVEDIAMVSWDLTILDTALTHDYLEVIVNTICPSDEKSRHSTHNSTSELDEIKLLVSDFVLESSQGIAPLVLHSWNVLIVKNLTSQCCAPLSAVKGVAATYRMTNRPPPTLASPFVAMILRPLKEFDKSYASRTPPQIGVDWKRTVIASVSDKYSLAVEELIATVKRTEEALKGRTTRRTMVGGMSDGEKVKLQLFLDHKEYKRHVEDLLGGAHELSWIEGLVKLGQLTEEAEELFLRIEKK</sequence>
<feature type="compositionally biased region" description="Basic and acidic residues" evidence="1">
    <location>
        <begin position="182"/>
        <end position="203"/>
    </location>
</feature>
<dbReference type="Pfam" id="PF12022">
    <property type="entry name" value="COG2_C"/>
    <property type="match status" value="1"/>
</dbReference>
<name>A0ABD3RXJ9_9STRA</name>
<organism evidence="3 4">
    <name type="scientific">Cyclostephanos tholiformis</name>
    <dbReference type="NCBI Taxonomy" id="382380"/>
    <lineage>
        <taxon>Eukaryota</taxon>
        <taxon>Sar</taxon>
        <taxon>Stramenopiles</taxon>
        <taxon>Ochrophyta</taxon>
        <taxon>Bacillariophyta</taxon>
        <taxon>Coscinodiscophyceae</taxon>
        <taxon>Thalassiosirophycidae</taxon>
        <taxon>Stephanodiscales</taxon>
        <taxon>Stephanodiscaceae</taxon>
        <taxon>Cyclostephanos</taxon>
    </lineage>
</organism>
<gene>
    <name evidence="3" type="ORF">ACHAXA_009794</name>
</gene>
<feature type="region of interest" description="Disordered" evidence="1">
    <location>
        <begin position="725"/>
        <end position="748"/>
    </location>
</feature>
<dbReference type="Proteomes" id="UP001530377">
    <property type="component" value="Unassembled WGS sequence"/>
</dbReference>
<feature type="region of interest" description="Disordered" evidence="1">
    <location>
        <begin position="182"/>
        <end position="230"/>
    </location>
</feature>
<feature type="region of interest" description="Disordered" evidence="1">
    <location>
        <begin position="1"/>
        <end position="58"/>
    </location>
</feature>
<dbReference type="EMBL" id="JALLPB020000125">
    <property type="protein sequence ID" value="KAL3816934.1"/>
    <property type="molecule type" value="Genomic_DNA"/>
</dbReference>
<feature type="region of interest" description="Disordered" evidence="1">
    <location>
        <begin position="269"/>
        <end position="309"/>
    </location>
</feature>
<feature type="compositionally biased region" description="Low complexity" evidence="1">
    <location>
        <begin position="725"/>
        <end position="734"/>
    </location>
</feature>
<feature type="compositionally biased region" description="Basic and acidic residues" evidence="1">
    <location>
        <begin position="735"/>
        <end position="745"/>
    </location>
</feature>
<feature type="domain" description="COG complex component COG2 C-terminal" evidence="2">
    <location>
        <begin position="616"/>
        <end position="964"/>
    </location>
</feature>
<feature type="compositionally biased region" description="Acidic residues" evidence="1">
    <location>
        <begin position="285"/>
        <end position="295"/>
    </location>
</feature>
<dbReference type="InterPro" id="IPR024603">
    <property type="entry name" value="COG_complex_COG2_C"/>
</dbReference>
<reference evidence="3 4" key="1">
    <citation type="submission" date="2024-10" db="EMBL/GenBank/DDBJ databases">
        <title>Updated reference genomes for cyclostephanoid diatoms.</title>
        <authorList>
            <person name="Roberts W.R."/>
            <person name="Alverson A.J."/>
        </authorList>
    </citation>
    <scope>NUCLEOTIDE SEQUENCE [LARGE SCALE GENOMIC DNA]</scope>
    <source>
        <strain evidence="3 4">AJA228-03</strain>
    </source>
</reference>
<accession>A0ABD3RXJ9</accession>
<proteinExistence type="predicted"/>
<evidence type="ECO:0000313" key="4">
    <source>
        <dbReference type="Proteomes" id="UP001530377"/>
    </source>
</evidence>